<protein>
    <recommendedName>
        <fullName evidence="2">HTH CENPB-type domain-containing protein</fullName>
    </recommendedName>
</protein>
<evidence type="ECO:0000313" key="3">
    <source>
        <dbReference type="EMBL" id="KUF88104.1"/>
    </source>
</evidence>
<dbReference type="PROSITE" id="PS51253">
    <property type="entry name" value="HTH_CENPB"/>
    <property type="match status" value="1"/>
</dbReference>
<dbReference type="InterPro" id="IPR009057">
    <property type="entry name" value="Homeodomain-like_sf"/>
</dbReference>
<evidence type="ECO:0000256" key="1">
    <source>
        <dbReference type="ARBA" id="ARBA00023125"/>
    </source>
</evidence>
<dbReference type="Gene3D" id="1.10.10.60">
    <property type="entry name" value="Homeodomain-like"/>
    <property type="match status" value="1"/>
</dbReference>
<keyword evidence="1" id="KW-0238">DNA-binding</keyword>
<sequence>MVVRRGRGYTKEEDLEALDRANEGEKFAAVARTSSVSLRTLFKKSQELQTTGEIAEKRRGPKPALSVEQEDALVAWIAAMQREGFPVGAARVLERANKINEMLHGATTRGRTPYQPLTKGWYRRFKDRHPELAPRTAQKIARVRNMVGDEDILGCFHAVSTHLDFEAYDMGVWMLTLPPNATHLYQPLDVAVFKPFKSAVVDALQLKLLNTADMVLSKTTAIGIACSAYKTAIIERSTNTVSGFRCAGLYPPSIVNMTKRLKLYTDGGAKVNIGTEVWITRKQEEVRAEACCDVLVLPPAGKASKKARITVDIEGELVGNDARL</sequence>
<dbReference type="SUPFAM" id="SSF46689">
    <property type="entry name" value="Homeodomain-like"/>
    <property type="match status" value="2"/>
</dbReference>
<proteinExistence type="predicted"/>
<dbReference type="PANTHER" id="PTHR19303:SF57">
    <property type="entry name" value="HTH CENPB-TYPE DOMAIN-CONTAINING PROTEIN"/>
    <property type="match status" value="1"/>
</dbReference>
<dbReference type="GO" id="GO:0003677">
    <property type="term" value="F:DNA binding"/>
    <property type="evidence" value="ECO:0007669"/>
    <property type="project" value="UniProtKB-KW"/>
</dbReference>
<dbReference type="InterPro" id="IPR050863">
    <property type="entry name" value="CenT-Element_Derived"/>
</dbReference>
<evidence type="ECO:0000313" key="4">
    <source>
        <dbReference type="Proteomes" id="UP000054636"/>
    </source>
</evidence>
<evidence type="ECO:0000259" key="2">
    <source>
        <dbReference type="PROSITE" id="PS51253"/>
    </source>
</evidence>
<dbReference type="PANTHER" id="PTHR19303">
    <property type="entry name" value="TRANSPOSON"/>
    <property type="match status" value="1"/>
</dbReference>
<dbReference type="Proteomes" id="UP000054636">
    <property type="component" value="Unassembled WGS sequence"/>
</dbReference>
<dbReference type="GO" id="GO:0005634">
    <property type="term" value="C:nucleus"/>
    <property type="evidence" value="ECO:0007669"/>
    <property type="project" value="TreeGrafter"/>
</dbReference>
<comment type="caution">
    <text evidence="3">The sequence shown here is derived from an EMBL/GenBank/DDBJ whole genome shotgun (WGS) entry which is preliminary data.</text>
</comment>
<reference evidence="3 4" key="1">
    <citation type="submission" date="2015-11" db="EMBL/GenBank/DDBJ databases">
        <title>Genomes and virulence difference between two physiological races of Phytophthora nicotianae.</title>
        <authorList>
            <person name="Liu H."/>
            <person name="Ma X."/>
            <person name="Yu H."/>
            <person name="Fang D."/>
            <person name="Li Y."/>
            <person name="Wang X."/>
            <person name="Wang W."/>
            <person name="Dong Y."/>
            <person name="Xiao B."/>
        </authorList>
    </citation>
    <scope>NUCLEOTIDE SEQUENCE [LARGE SCALE GENOMIC DNA]</scope>
    <source>
        <strain evidence="4">race 1</strain>
    </source>
</reference>
<dbReference type="InterPro" id="IPR004875">
    <property type="entry name" value="DDE_SF_endonuclease_dom"/>
</dbReference>
<gene>
    <name evidence="3" type="ORF">AM588_10002112</name>
</gene>
<name>A0A0W8CVR8_PHYNI</name>
<dbReference type="Pfam" id="PF03184">
    <property type="entry name" value="DDE_1"/>
    <property type="match status" value="1"/>
</dbReference>
<dbReference type="Pfam" id="PF03221">
    <property type="entry name" value="HTH_Tnp_Tc5"/>
    <property type="match status" value="1"/>
</dbReference>
<dbReference type="AlphaFoldDB" id="A0A0W8CVR8"/>
<organism evidence="3 4">
    <name type="scientific">Phytophthora nicotianae</name>
    <name type="common">Potato buckeye rot agent</name>
    <name type="synonym">Phytophthora parasitica</name>
    <dbReference type="NCBI Taxonomy" id="4792"/>
    <lineage>
        <taxon>Eukaryota</taxon>
        <taxon>Sar</taxon>
        <taxon>Stramenopiles</taxon>
        <taxon>Oomycota</taxon>
        <taxon>Peronosporomycetes</taxon>
        <taxon>Peronosporales</taxon>
        <taxon>Peronosporaceae</taxon>
        <taxon>Phytophthora</taxon>
    </lineage>
</organism>
<accession>A0A0W8CVR8</accession>
<feature type="domain" description="HTH CENPB-type" evidence="2">
    <location>
        <begin position="57"/>
        <end position="135"/>
    </location>
</feature>
<dbReference type="EMBL" id="LNFP01001030">
    <property type="protein sequence ID" value="KUF88104.1"/>
    <property type="molecule type" value="Genomic_DNA"/>
</dbReference>
<dbReference type="InterPro" id="IPR006600">
    <property type="entry name" value="HTH_CenpB_DNA-bd_dom"/>
</dbReference>